<name>A0ABS6F378_9CLOT</name>
<accession>A0ABS6F378</accession>
<reference evidence="2 3" key="1">
    <citation type="submission" date="2021-06" db="EMBL/GenBank/DDBJ databases">
        <authorList>
            <person name="Sun Q."/>
            <person name="Li D."/>
        </authorList>
    </citation>
    <scope>NUCLEOTIDE SEQUENCE [LARGE SCALE GENOMIC DNA]</scope>
    <source>
        <strain evidence="2 3">MSJ-4</strain>
    </source>
</reference>
<feature type="domain" description="HTH-like" evidence="1">
    <location>
        <begin position="2"/>
        <end position="41"/>
    </location>
</feature>
<evidence type="ECO:0000313" key="3">
    <source>
        <dbReference type="Proteomes" id="UP000736583"/>
    </source>
</evidence>
<comment type="caution">
    <text evidence="2">The sequence shown here is derived from an EMBL/GenBank/DDBJ whole genome shotgun (WGS) entry which is preliminary data.</text>
</comment>
<dbReference type="InterPro" id="IPR025948">
    <property type="entry name" value="HTH-like_dom"/>
</dbReference>
<organism evidence="2 3">
    <name type="scientific">Clostridium simiarum</name>
    <dbReference type="NCBI Taxonomy" id="2841506"/>
    <lineage>
        <taxon>Bacteria</taxon>
        <taxon>Bacillati</taxon>
        <taxon>Bacillota</taxon>
        <taxon>Clostridia</taxon>
        <taxon>Eubacteriales</taxon>
        <taxon>Clostridiaceae</taxon>
        <taxon>Clostridium</taxon>
    </lineage>
</organism>
<evidence type="ECO:0000313" key="2">
    <source>
        <dbReference type="EMBL" id="MBU5592966.1"/>
    </source>
</evidence>
<dbReference type="EMBL" id="JAHLQL010000006">
    <property type="protein sequence ID" value="MBU5592966.1"/>
    <property type="molecule type" value="Genomic_DNA"/>
</dbReference>
<proteinExistence type="predicted"/>
<gene>
    <name evidence="2" type="ORF">KQI89_14540</name>
</gene>
<evidence type="ECO:0000259" key="1">
    <source>
        <dbReference type="Pfam" id="PF13276"/>
    </source>
</evidence>
<dbReference type="RefSeq" id="WP_216457662.1">
    <property type="nucleotide sequence ID" value="NZ_JAHLQL010000006.1"/>
</dbReference>
<dbReference type="Proteomes" id="UP000736583">
    <property type="component" value="Unassembled WGS sequence"/>
</dbReference>
<keyword evidence="3" id="KW-1185">Reference proteome</keyword>
<sequence length="44" mass="5112">MLKEKILDIYNVSKGRYGAPKIQQALDAEAIKISVKRTYRLIYI</sequence>
<protein>
    <submittedName>
        <fullName evidence="2">IS3 family transposase</fullName>
    </submittedName>
</protein>
<dbReference type="Pfam" id="PF13276">
    <property type="entry name" value="HTH_21"/>
    <property type="match status" value="1"/>
</dbReference>